<evidence type="ECO:0000313" key="3">
    <source>
        <dbReference type="Proteomes" id="UP001476247"/>
    </source>
</evidence>
<comment type="caution">
    <text evidence="2">The sequence shown here is derived from an EMBL/GenBank/DDBJ whole genome shotgun (WGS) entry which is preliminary data.</text>
</comment>
<protein>
    <submittedName>
        <fullName evidence="2">Uncharacterized protein</fullName>
    </submittedName>
</protein>
<feature type="region of interest" description="Disordered" evidence="1">
    <location>
        <begin position="21"/>
        <end position="102"/>
    </location>
</feature>
<dbReference type="Proteomes" id="UP001476247">
    <property type="component" value="Unassembled WGS sequence"/>
</dbReference>
<organism evidence="2 3">
    <name type="scientific">Helicostylum pulchrum</name>
    <dbReference type="NCBI Taxonomy" id="562976"/>
    <lineage>
        <taxon>Eukaryota</taxon>
        <taxon>Fungi</taxon>
        <taxon>Fungi incertae sedis</taxon>
        <taxon>Mucoromycota</taxon>
        <taxon>Mucoromycotina</taxon>
        <taxon>Mucoromycetes</taxon>
        <taxon>Mucorales</taxon>
        <taxon>Mucorineae</taxon>
        <taxon>Mucoraceae</taxon>
        <taxon>Helicostylum</taxon>
    </lineage>
</organism>
<evidence type="ECO:0000256" key="1">
    <source>
        <dbReference type="SAM" id="MobiDB-lite"/>
    </source>
</evidence>
<proteinExistence type="predicted"/>
<reference evidence="2 3" key="1">
    <citation type="submission" date="2024-04" db="EMBL/GenBank/DDBJ databases">
        <title>genome sequences of Mucor flavus KT1a and Helicostylum pulchrum KT1b strains isolation_sourced from the surface of a dry-aged beef.</title>
        <authorList>
            <person name="Toyotome T."/>
            <person name="Hosono M."/>
            <person name="Torimaru M."/>
            <person name="Fukuda K."/>
            <person name="Mikami N."/>
        </authorList>
    </citation>
    <scope>NUCLEOTIDE SEQUENCE [LARGE SCALE GENOMIC DNA]</scope>
    <source>
        <strain evidence="2 3">KT1b</strain>
    </source>
</reference>
<dbReference type="EMBL" id="BAABUJ010000017">
    <property type="protein sequence ID" value="GAA5800910.1"/>
    <property type="molecule type" value="Genomic_DNA"/>
</dbReference>
<gene>
    <name evidence="2" type="ORF">HPULCUR_006349</name>
</gene>
<accession>A0ABP9Y1N1</accession>
<feature type="compositionally biased region" description="Pro residues" evidence="1">
    <location>
        <begin position="34"/>
        <end position="43"/>
    </location>
</feature>
<feature type="compositionally biased region" description="Low complexity" evidence="1">
    <location>
        <begin position="57"/>
        <end position="79"/>
    </location>
</feature>
<evidence type="ECO:0000313" key="2">
    <source>
        <dbReference type="EMBL" id="GAA5800910.1"/>
    </source>
</evidence>
<keyword evidence="3" id="KW-1185">Reference proteome</keyword>
<name>A0ABP9Y1N1_9FUNG</name>
<sequence length="102" mass="11007">MSLDPNSERQTVMATQSLDYLMNPDGDTMMLTSSPPPLLPTTPPSLATISPPPPPASSNISSPLPSLSSTSHQHHSLPSISSLMATRLEHELPPLQKRHTFK</sequence>